<evidence type="ECO:0000256" key="5">
    <source>
        <dbReference type="ARBA" id="ARBA00022989"/>
    </source>
</evidence>
<dbReference type="EMBL" id="LK028559">
    <property type="protein sequence ID" value="CDR30555.1"/>
    <property type="molecule type" value="Genomic_DNA"/>
</dbReference>
<dbReference type="InterPro" id="IPR006685">
    <property type="entry name" value="MscS_channel_2nd"/>
</dbReference>
<dbReference type="GO" id="GO:0005886">
    <property type="term" value="C:plasma membrane"/>
    <property type="evidence" value="ECO:0007669"/>
    <property type="project" value="UniProtKB-SubCell"/>
</dbReference>
<dbReference type="RefSeq" id="WP_052669929.1">
    <property type="nucleotide sequence ID" value="NZ_FUZK01000003.1"/>
</dbReference>
<dbReference type="SUPFAM" id="SSF50182">
    <property type="entry name" value="Sm-like ribonucleoproteins"/>
    <property type="match status" value="1"/>
</dbReference>
<dbReference type="KEGG" id="aoc:Aocu_04820"/>
<name>A0A061A9I2_9MOLU</name>
<dbReference type="Gene3D" id="2.30.30.60">
    <property type="match status" value="1"/>
</dbReference>
<keyword evidence="3" id="KW-1003">Cell membrane</keyword>
<dbReference type="FunCoup" id="A0A061A9I2">
    <property type="interactions" value="14"/>
</dbReference>
<protein>
    <submittedName>
        <fullName evidence="10">Small-conductance mechanosensitive channel MscS</fullName>
    </submittedName>
</protein>
<comment type="subcellular location">
    <subcellularLocation>
        <location evidence="1">Cell membrane</location>
        <topology evidence="1">Multi-pass membrane protein</topology>
    </subcellularLocation>
</comment>
<dbReference type="InParanoid" id="A0A061A9I2"/>
<dbReference type="Pfam" id="PF00924">
    <property type="entry name" value="MS_channel_2nd"/>
    <property type="match status" value="1"/>
</dbReference>
<evidence type="ECO:0000256" key="2">
    <source>
        <dbReference type="ARBA" id="ARBA00008017"/>
    </source>
</evidence>
<dbReference type="Gene3D" id="3.30.70.100">
    <property type="match status" value="1"/>
</dbReference>
<organism evidence="10 11">
    <name type="scientific">Acholeplasma oculi</name>
    <dbReference type="NCBI Taxonomy" id="35623"/>
    <lineage>
        <taxon>Bacteria</taxon>
        <taxon>Bacillati</taxon>
        <taxon>Mycoplasmatota</taxon>
        <taxon>Mollicutes</taxon>
        <taxon>Acholeplasmatales</taxon>
        <taxon>Acholeplasmataceae</taxon>
        <taxon>Acholeplasma</taxon>
    </lineage>
</organism>
<gene>
    <name evidence="10" type="primary">mscS</name>
    <name evidence="10" type="ORF">Aocu_04820</name>
</gene>
<dbReference type="Proteomes" id="UP000032434">
    <property type="component" value="Chromosome 1"/>
</dbReference>
<dbReference type="InterPro" id="IPR011014">
    <property type="entry name" value="MscS_channel_TM-2"/>
</dbReference>
<dbReference type="AlphaFoldDB" id="A0A061A9I2"/>
<dbReference type="SUPFAM" id="SSF82861">
    <property type="entry name" value="Mechanosensitive channel protein MscS (YggB), transmembrane region"/>
    <property type="match status" value="1"/>
</dbReference>
<accession>A0A061A9I2</accession>
<dbReference type="OrthoDB" id="9809206at2"/>
<evidence type="ECO:0000256" key="3">
    <source>
        <dbReference type="ARBA" id="ARBA00022475"/>
    </source>
</evidence>
<keyword evidence="6 7" id="KW-0472">Membrane</keyword>
<feature type="transmembrane region" description="Helical" evidence="7">
    <location>
        <begin position="119"/>
        <end position="137"/>
    </location>
</feature>
<reference evidence="11" key="1">
    <citation type="submission" date="2014-05" db="EMBL/GenBank/DDBJ databases">
        <authorList>
            <person name="Kube M."/>
        </authorList>
    </citation>
    <scope>NUCLEOTIDE SEQUENCE [LARGE SCALE GENOMIC DNA]</scope>
</reference>
<dbReference type="InterPro" id="IPR049142">
    <property type="entry name" value="MS_channel_1st"/>
</dbReference>
<keyword evidence="5 7" id="KW-1133">Transmembrane helix</keyword>
<feature type="transmembrane region" description="Helical" evidence="7">
    <location>
        <begin position="66"/>
        <end position="87"/>
    </location>
</feature>
<sequence length="272" mass="31141">MDILKSFLTDWLTGLGLPIYLTELITTLVAVTGWILLGYIFSFIAKFIISRLKAKERHLVKRQKTVTALVIALIKYIFWFVMAMMVLKEFGLDLAPILASAGILGFAIGFGAQELIKDLIAGFFIIFENAFAVGDFIQLGDFSGTVLEVGIRRTKLINWKNEIRMVNNGDIKVITNFSTGNSIGVVEFIVSPQFDLRSFYSEEFVELLESYANKPDMVETPTYLGVVETQLHMVKLRVRFATVNQKHWAYERELRRDIQMFIQDVRERTKVF</sequence>
<evidence type="ECO:0000256" key="1">
    <source>
        <dbReference type="ARBA" id="ARBA00004651"/>
    </source>
</evidence>
<comment type="similarity">
    <text evidence="2">Belongs to the MscS (TC 1.A.23) family.</text>
</comment>
<dbReference type="InterPro" id="IPR010920">
    <property type="entry name" value="LSM_dom_sf"/>
</dbReference>
<evidence type="ECO:0000313" key="10">
    <source>
        <dbReference type="EMBL" id="CDR30555.1"/>
    </source>
</evidence>
<proteinExistence type="inferred from homology"/>
<dbReference type="InterPro" id="IPR045276">
    <property type="entry name" value="YbiO_bact"/>
</dbReference>
<feature type="transmembrane region" description="Helical" evidence="7">
    <location>
        <begin position="20"/>
        <end position="45"/>
    </location>
</feature>
<keyword evidence="11" id="KW-1185">Reference proteome</keyword>
<dbReference type="GO" id="GO:0008381">
    <property type="term" value="F:mechanosensitive monoatomic ion channel activity"/>
    <property type="evidence" value="ECO:0007669"/>
    <property type="project" value="InterPro"/>
</dbReference>
<evidence type="ECO:0000259" key="9">
    <source>
        <dbReference type="Pfam" id="PF21088"/>
    </source>
</evidence>
<dbReference type="PATRIC" id="fig|35623.3.peg.483"/>
<feature type="domain" description="Mechanosensitive ion channel MscS" evidence="8">
    <location>
        <begin position="115"/>
        <end position="178"/>
    </location>
</feature>
<dbReference type="HOGENOM" id="CLU_037945_8_2_14"/>
<dbReference type="InterPro" id="IPR023408">
    <property type="entry name" value="MscS_beta-dom_sf"/>
</dbReference>
<evidence type="ECO:0000256" key="6">
    <source>
        <dbReference type="ARBA" id="ARBA00023136"/>
    </source>
</evidence>
<feature type="transmembrane region" description="Helical" evidence="7">
    <location>
        <begin position="93"/>
        <end position="112"/>
    </location>
</feature>
<feature type="domain" description="Mechanosensitive ion channel transmembrane helices 2/3" evidence="9">
    <location>
        <begin position="73"/>
        <end position="113"/>
    </location>
</feature>
<dbReference type="Pfam" id="PF21088">
    <property type="entry name" value="MS_channel_1st"/>
    <property type="match status" value="1"/>
</dbReference>
<dbReference type="PANTHER" id="PTHR30460:SF0">
    <property type="entry name" value="MODERATE CONDUCTANCE MECHANOSENSITIVE CHANNEL YBIO"/>
    <property type="match status" value="1"/>
</dbReference>
<evidence type="ECO:0000256" key="7">
    <source>
        <dbReference type="SAM" id="Phobius"/>
    </source>
</evidence>
<dbReference type="STRING" id="35623.Aocu_04820"/>
<evidence type="ECO:0000256" key="4">
    <source>
        <dbReference type="ARBA" id="ARBA00022692"/>
    </source>
</evidence>
<keyword evidence="4 7" id="KW-0812">Transmembrane</keyword>
<evidence type="ECO:0000313" key="11">
    <source>
        <dbReference type="Proteomes" id="UP000032434"/>
    </source>
</evidence>
<dbReference type="PANTHER" id="PTHR30460">
    <property type="entry name" value="MODERATE CONDUCTANCE MECHANOSENSITIVE CHANNEL YBIO"/>
    <property type="match status" value="1"/>
</dbReference>
<dbReference type="Gene3D" id="1.10.287.1260">
    <property type="match status" value="1"/>
</dbReference>
<evidence type="ECO:0000259" key="8">
    <source>
        <dbReference type="Pfam" id="PF00924"/>
    </source>
</evidence>